<dbReference type="Proteomes" id="UP000000305">
    <property type="component" value="Unassembled WGS sequence"/>
</dbReference>
<reference evidence="1 2" key="1">
    <citation type="journal article" date="2011" name="Science">
        <title>The ecoresponsive genome of Daphnia pulex.</title>
        <authorList>
            <person name="Colbourne J.K."/>
            <person name="Pfrender M.E."/>
            <person name="Gilbert D."/>
            <person name="Thomas W.K."/>
            <person name="Tucker A."/>
            <person name="Oakley T.H."/>
            <person name="Tokishita S."/>
            <person name="Aerts A."/>
            <person name="Arnold G.J."/>
            <person name="Basu M.K."/>
            <person name="Bauer D.J."/>
            <person name="Caceres C.E."/>
            <person name="Carmel L."/>
            <person name="Casola C."/>
            <person name="Choi J.H."/>
            <person name="Detter J.C."/>
            <person name="Dong Q."/>
            <person name="Dusheyko S."/>
            <person name="Eads B.D."/>
            <person name="Frohlich T."/>
            <person name="Geiler-Samerotte K.A."/>
            <person name="Gerlach D."/>
            <person name="Hatcher P."/>
            <person name="Jogdeo S."/>
            <person name="Krijgsveld J."/>
            <person name="Kriventseva E.V."/>
            <person name="Kultz D."/>
            <person name="Laforsch C."/>
            <person name="Lindquist E."/>
            <person name="Lopez J."/>
            <person name="Manak J.R."/>
            <person name="Muller J."/>
            <person name="Pangilinan J."/>
            <person name="Patwardhan R.P."/>
            <person name="Pitluck S."/>
            <person name="Pritham E.J."/>
            <person name="Rechtsteiner A."/>
            <person name="Rho M."/>
            <person name="Rogozin I.B."/>
            <person name="Sakarya O."/>
            <person name="Salamov A."/>
            <person name="Schaack S."/>
            <person name="Shapiro H."/>
            <person name="Shiga Y."/>
            <person name="Skalitzky C."/>
            <person name="Smith Z."/>
            <person name="Souvorov A."/>
            <person name="Sung W."/>
            <person name="Tang Z."/>
            <person name="Tsuchiya D."/>
            <person name="Tu H."/>
            <person name="Vos H."/>
            <person name="Wang M."/>
            <person name="Wolf Y.I."/>
            <person name="Yamagata H."/>
            <person name="Yamada T."/>
            <person name="Ye Y."/>
            <person name="Shaw J.R."/>
            <person name="Andrews J."/>
            <person name="Crease T.J."/>
            <person name="Tang H."/>
            <person name="Lucas S.M."/>
            <person name="Robertson H.M."/>
            <person name="Bork P."/>
            <person name="Koonin E.V."/>
            <person name="Zdobnov E.M."/>
            <person name="Grigoriev I.V."/>
            <person name="Lynch M."/>
            <person name="Boore J.L."/>
        </authorList>
    </citation>
    <scope>NUCLEOTIDE SEQUENCE [LARGE SCALE GENOMIC DNA]</scope>
</reference>
<dbReference type="EMBL" id="GL732587">
    <property type="protein sequence ID" value="EFX73876.1"/>
    <property type="molecule type" value="Genomic_DNA"/>
</dbReference>
<proteinExistence type="predicted"/>
<gene>
    <name evidence="1" type="ORF">DAPPUDRAFT_252570</name>
</gene>
<name>E9H305_DAPPU</name>
<evidence type="ECO:0000313" key="1">
    <source>
        <dbReference type="EMBL" id="EFX73876.1"/>
    </source>
</evidence>
<dbReference type="KEGG" id="dpx:DAPPUDRAFT_252570"/>
<keyword evidence="2" id="KW-1185">Reference proteome</keyword>
<accession>E9H305</accession>
<sequence>MSVIGSTNILRNRKEYFSSLFSFDPWGAYPLDGFLGRLSGIRSRVNTTRKSKFVSSGYVRGDILDKDPGSVYPKFLQLSDE</sequence>
<dbReference type="InParanoid" id="E9H305"/>
<protein>
    <submittedName>
        <fullName evidence="1">Uncharacterized protein</fullName>
    </submittedName>
</protein>
<dbReference type="HOGENOM" id="CLU_2576278_0_0_1"/>
<evidence type="ECO:0000313" key="2">
    <source>
        <dbReference type="Proteomes" id="UP000000305"/>
    </source>
</evidence>
<dbReference type="AlphaFoldDB" id="E9H305"/>
<organism evidence="1 2">
    <name type="scientific">Daphnia pulex</name>
    <name type="common">Water flea</name>
    <dbReference type="NCBI Taxonomy" id="6669"/>
    <lineage>
        <taxon>Eukaryota</taxon>
        <taxon>Metazoa</taxon>
        <taxon>Ecdysozoa</taxon>
        <taxon>Arthropoda</taxon>
        <taxon>Crustacea</taxon>
        <taxon>Branchiopoda</taxon>
        <taxon>Diplostraca</taxon>
        <taxon>Cladocera</taxon>
        <taxon>Anomopoda</taxon>
        <taxon>Daphniidae</taxon>
        <taxon>Daphnia</taxon>
    </lineage>
</organism>